<comment type="caution">
    <text evidence="3">The sequence shown here is derived from an EMBL/GenBank/DDBJ whole genome shotgun (WGS) entry which is preliminary data.</text>
</comment>
<dbReference type="AlphaFoldDB" id="A0A6L8WCU9"/>
<evidence type="ECO:0000259" key="2">
    <source>
        <dbReference type="Pfam" id="PF08327"/>
    </source>
</evidence>
<reference evidence="3 4" key="1">
    <citation type="submission" date="2019-12" db="EMBL/GenBank/DDBJ databases">
        <title>Snethiella sp. nov. sp. isolated from sea sand.</title>
        <authorList>
            <person name="Kim J."/>
            <person name="Jeong S.E."/>
            <person name="Jung H.S."/>
            <person name="Jeon C.O."/>
        </authorList>
    </citation>
    <scope>NUCLEOTIDE SEQUENCE [LARGE SCALE GENOMIC DNA]</scope>
    <source>
        <strain evidence="3 4">DP05</strain>
    </source>
</reference>
<accession>A0A6L8WCU9</accession>
<dbReference type="Gene3D" id="3.30.530.20">
    <property type="match status" value="1"/>
</dbReference>
<dbReference type="InterPro" id="IPR013538">
    <property type="entry name" value="ASHA1/2-like_C"/>
</dbReference>
<proteinExistence type="inferred from homology"/>
<evidence type="ECO:0000313" key="4">
    <source>
        <dbReference type="Proteomes" id="UP000476030"/>
    </source>
</evidence>
<comment type="similarity">
    <text evidence="1">Belongs to the AHA1 family.</text>
</comment>
<dbReference type="Proteomes" id="UP000476030">
    <property type="component" value="Unassembled WGS sequence"/>
</dbReference>
<evidence type="ECO:0000256" key="1">
    <source>
        <dbReference type="ARBA" id="ARBA00006817"/>
    </source>
</evidence>
<keyword evidence="4" id="KW-1185">Reference proteome</keyword>
<dbReference type="InterPro" id="IPR023393">
    <property type="entry name" value="START-like_dom_sf"/>
</dbReference>
<dbReference type="EMBL" id="WTUW01000009">
    <property type="protein sequence ID" value="MZR31957.1"/>
    <property type="molecule type" value="Genomic_DNA"/>
</dbReference>
<dbReference type="RefSeq" id="WP_161316540.1">
    <property type="nucleotide sequence ID" value="NZ_WTUW01000009.1"/>
</dbReference>
<feature type="domain" description="Activator of Hsp90 ATPase homologue 1/2-like C-terminal" evidence="2">
    <location>
        <begin position="12"/>
        <end position="142"/>
    </location>
</feature>
<name>A0A6L8WCU9_9PROT</name>
<evidence type="ECO:0000313" key="3">
    <source>
        <dbReference type="EMBL" id="MZR31957.1"/>
    </source>
</evidence>
<dbReference type="SUPFAM" id="SSF55961">
    <property type="entry name" value="Bet v1-like"/>
    <property type="match status" value="1"/>
</dbReference>
<sequence>MSTLKMERTFSADPATVFSFLTQPQNILKWWGPEGMTVPEHNLDFSKPGKWMSVMVNAEGGRYKVTGEVIKVDPPRSVELTWGWHDENDSRGHESHVRLEVEPSDTGGAVFRLIHSDLPDDESAANHEQGWTSALNKLERLLS</sequence>
<protein>
    <submittedName>
        <fullName evidence="3">SRPBCC domain-containing protein</fullName>
    </submittedName>
</protein>
<dbReference type="Pfam" id="PF08327">
    <property type="entry name" value="AHSA1"/>
    <property type="match status" value="1"/>
</dbReference>
<dbReference type="CDD" id="cd07814">
    <property type="entry name" value="SRPBCC_CalC_Aha1-like"/>
    <property type="match status" value="1"/>
</dbReference>
<gene>
    <name evidence="3" type="ORF">GQE98_15065</name>
</gene>
<organism evidence="3 4">
    <name type="scientific">Sneathiella litorea</name>
    <dbReference type="NCBI Taxonomy" id="2606216"/>
    <lineage>
        <taxon>Bacteria</taxon>
        <taxon>Pseudomonadati</taxon>
        <taxon>Pseudomonadota</taxon>
        <taxon>Alphaproteobacteria</taxon>
        <taxon>Sneathiellales</taxon>
        <taxon>Sneathiellaceae</taxon>
        <taxon>Sneathiella</taxon>
    </lineage>
</organism>